<feature type="region of interest" description="Disordered" evidence="1">
    <location>
        <begin position="492"/>
        <end position="820"/>
    </location>
</feature>
<feature type="compositionally biased region" description="Pro residues" evidence="1">
    <location>
        <begin position="714"/>
        <end position="724"/>
    </location>
</feature>
<dbReference type="Pfam" id="PF09949">
    <property type="entry name" value="APP1_cat"/>
    <property type="match status" value="1"/>
</dbReference>
<sequence>MKTSQSGSLGRYGTDSTNDVGPVYDYGSGQDGGGRERGTRRRKVYGYLKAANELRQAYSAQWAQKTQDYDYDICDTPGGFPELGTTRLADEEMVLFPSYAKRHVRKEPKVDYRELALESQTYPDDPQSMGNMEFWRTEWERYEHDNAIVDVDVRGWIYTPHIEPMSRKNRILIALARRLSGIPAPHTVSTENRPSSASLNEEAVVDKQEQSIIHLAESNADPEWRANARLEGIFSRPEGDQSSSYNSPEEIAAANARLLERLQPFLAHPTVSIPITVFFYDQKNSQSRTVSTNDGGHFSVRAALDFVPTHIRVLASENLSASEEITITEPTGISLISDIDDTIKHSAIASGTREIFRNTFVRNLEDLTVLGVKEWYSKLTEMGVKIHYVSNSPWQLYPLLQKFFRVAGLPPGSFHLKQYSGMLQGIFEPAAEKKRPILESIMLDFPNRRFILVGDSGEADLEVYTELALANPGRILAIFIRDVTTSPSHKFFDTSVTQFERPPTRTPTHGPPPPERLGDQETLPPILPPRNYPSQKASGDVDLSAGEELSWMDNKEPSNGTSESRQIPPIRPSKPAVLRSGAVEGYRDSNVDTVSSSIRRKPAPPLPAKPTRLSSSQPQGQAERPTLPIRSTQTLAHIGPQVISRFSTNEPPVNNDSNNRNEESYKSTVPDKAANMHDQLPSARPQWESIPTTAAATHTPSSTHQTSSSRPTTKEPPPPVPPPRRSTTQSLIKQTSSMNRTAQNPSGAAQDLRMSNTTLSQPPSSSTVSTTPPRLARSTTNIPSQLSQPSSSPSPYPNSSTSSSSVTPGPGAAAAPMTFNKREDMWKRRWARAKEILDRQGVLLMTWRAGDDVHDVCVGLVESAEREGRAGGSVEVR</sequence>
<dbReference type="STRING" id="447093.C0NI36"/>
<feature type="compositionally biased region" description="Low complexity" evidence="1">
    <location>
        <begin position="691"/>
        <end position="711"/>
    </location>
</feature>
<name>C0NI36_AJECG</name>
<keyword evidence="4" id="KW-1185">Reference proteome</keyword>
<reference evidence="3" key="1">
    <citation type="submission" date="2009-02" db="EMBL/GenBank/DDBJ databases">
        <title>The Genome Sequence of Ajellomyces capsulatus strain G186AR.</title>
        <authorList>
            <consortium name="The Broad Institute Genome Sequencing Platform"/>
            <person name="Champion M."/>
            <person name="Cuomo C."/>
            <person name="Ma L.-J."/>
            <person name="Henn M.R."/>
            <person name="Sil A."/>
            <person name="Goldman B."/>
            <person name="Young S.K."/>
            <person name="Kodira C.D."/>
            <person name="Zeng Q."/>
            <person name="Koehrsen M."/>
            <person name="Alvarado L."/>
            <person name="Berlin A."/>
            <person name="Borenstein D."/>
            <person name="Chen Z."/>
            <person name="Engels R."/>
            <person name="Freedman E."/>
            <person name="Gellesch M."/>
            <person name="Goldberg J."/>
            <person name="Griggs A."/>
            <person name="Gujja S."/>
            <person name="Heiman D."/>
            <person name="Hepburn T."/>
            <person name="Howarth C."/>
            <person name="Jen D."/>
            <person name="Larson L."/>
            <person name="Lewis B."/>
            <person name="Mehta T."/>
            <person name="Park D."/>
            <person name="Pearson M."/>
            <person name="Roberts A."/>
            <person name="Saif S."/>
            <person name="Shea T."/>
            <person name="Shenoy N."/>
            <person name="Sisk P."/>
            <person name="Stolte C."/>
            <person name="Sykes S."/>
            <person name="Walk T."/>
            <person name="White J."/>
            <person name="Yandava C."/>
            <person name="Klein B."/>
            <person name="McEwen J.G."/>
            <person name="Puccia R."/>
            <person name="Goldman G.H."/>
            <person name="Felipe M.S."/>
            <person name="Nino-Vega G."/>
            <person name="San-Blas G."/>
            <person name="Taylor J."/>
            <person name="Mendoza L."/>
            <person name="Galagan J."/>
            <person name="Nusbaum C."/>
            <person name="Birren B."/>
        </authorList>
    </citation>
    <scope>NUCLEOTIDE SEQUENCE</scope>
    <source>
        <strain evidence="3">G186AR</strain>
    </source>
</reference>
<dbReference type="Proteomes" id="UP000001631">
    <property type="component" value="Unassembled WGS sequence"/>
</dbReference>
<dbReference type="InParanoid" id="C0NI36"/>
<protein>
    <submittedName>
        <fullName evidence="3">Actin patch protein</fullName>
    </submittedName>
</protein>
<gene>
    <name evidence="3" type="ORF">HCBG_03008</name>
</gene>
<dbReference type="GeneID" id="69036024"/>
<feature type="region of interest" description="Disordered" evidence="1">
    <location>
        <begin position="1"/>
        <end position="40"/>
    </location>
</feature>
<dbReference type="RefSeq" id="XP_045289952.1">
    <property type="nucleotide sequence ID" value="XM_045430057.1"/>
</dbReference>
<feature type="compositionally biased region" description="Polar residues" evidence="1">
    <location>
        <begin position="1"/>
        <end position="19"/>
    </location>
</feature>
<dbReference type="AlphaFoldDB" id="C0NI36"/>
<dbReference type="PIRSF" id="PIRSF037464">
    <property type="entry name" value="UCP037464_APP1"/>
    <property type="match status" value="1"/>
</dbReference>
<dbReference type="InterPro" id="IPR052935">
    <property type="entry name" value="Mg2+_PAP"/>
</dbReference>
<dbReference type="PANTHER" id="PTHR28208:SF3">
    <property type="entry name" value="PHOSPHATIDATE PHOSPHATASE APP1"/>
    <property type="match status" value="1"/>
</dbReference>
<dbReference type="PANTHER" id="PTHR28208">
    <property type="entry name" value="PHOSPHATIDATE PHOSPHATASE APP1"/>
    <property type="match status" value="1"/>
</dbReference>
<evidence type="ECO:0000313" key="4">
    <source>
        <dbReference type="Proteomes" id="UP000001631"/>
    </source>
</evidence>
<feature type="compositionally biased region" description="Low complexity" evidence="1">
    <location>
        <begin position="755"/>
        <end position="773"/>
    </location>
</feature>
<dbReference type="EMBL" id="GG663365">
    <property type="protein sequence ID" value="EEH09471.1"/>
    <property type="molecule type" value="Genomic_DNA"/>
</dbReference>
<organism evidence="3 4">
    <name type="scientific">Ajellomyces capsulatus (strain G186AR / H82 / ATCC MYA-2454 / RMSCC 2432)</name>
    <name type="common">Darling's disease fungus</name>
    <name type="synonym">Histoplasma capsulatum</name>
    <dbReference type="NCBI Taxonomy" id="447093"/>
    <lineage>
        <taxon>Eukaryota</taxon>
        <taxon>Fungi</taxon>
        <taxon>Dikarya</taxon>
        <taxon>Ascomycota</taxon>
        <taxon>Pezizomycotina</taxon>
        <taxon>Eurotiomycetes</taxon>
        <taxon>Eurotiomycetidae</taxon>
        <taxon>Onygenales</taxon>
        <taxon>Ajellomycetaceae</taxon>
        <taxon>Histoplasma</taxon>
    </lineage>
</organism>
<feature type="compositionally biased region" description="Low complexity" evidence="1">
    <location>
        <begin position="783"/>
        <end position="816"/>
    </location>
</feature>
<evidence type="ECO:0000313" key="3">
    <source>
        <dbReference type="EMBL" id="EEH09471.1"/>
    </source>
</evidence>
<dbReference type="GO" id="GO:0030479">
    <property type="term" value="C:actin cortical patch"/>
    <property type="evidence" value="ECO:0007669"/>
    <property type="project" value="TreeGrafter"/>
</dbReference>
<feature type="compositionally biased region" description="Polar residues" evidence="1">
    <location>
        <begin position="731"/>
        <end position="747"/>
    </location>
</feature>
<dbReference type="InterPro" id="IPR017210">
    <property type="entry name" value="APP1"/>
</dbReference>
<dbReference type="HOGENOM" id="CLU_008292_0_0_1"/>
<feature type="domain" description="Phosphatidate phosphatase APP1 catalytic" evidence="2">
    <location>
        <begin position="333"/>
        <end position="482"/>
    </location>
</feature>
<proteinExistence type="predicted"/>
<dbReference type="InterPro" id="IPR019236">
    <property type="entry name" value="APP1_cat"/>
</dbReference>
<dbReference type="VEuPathDB" id="FungiDB:I7I50_10665"/>
<accession>C0NI36</accession>
<evidence type="ECO:0000256" key="1">
    <source>
        <dbReference type="SAM" id="MobiDB-lite"/>
    </source>
</evidence>
<feature type="compositionally biased region" description="Polar residues" evidence="1">
    <location>
        <begin position="644"/>
        <end position="658"/>
    </location>
</feature>
<evidence type="ECO:0000259" key="2">
    <source>
        <dbReference type="Pfam" id="PF09949"/>
    </source>
</evidence>
<dbReference type="GO" id="GO:0008195">
    <property type="term" value="F:phosphatidate phosphatase activity"/>
    <property type="evidence" value="ECO:0007669"/>
    <property type="project" value="InterPro"/>
</dbReference>